<sequence length="733" mass="85101">MKFPKLSAIILFFSLTLTLFATKEDRIPEDNFVFSSLKETAGLRHVRDMYNRGDTNNAWLVLADSLKERSRNRYYFDWFDFSSLIEEYSTAYPGIFEDKHRPLAEYHISRYAPETHWKLPFKNLLGEDVTAYELRHLARQQKSTDMTLVYFYDKKKEYLDYWTRQVANLMQAYEAGEYDDEGNGIFEYYRAGRRIHNWLFNHHAYYHSPDYTVDDQKLLIQTFIYHGFDLAERTRKFNPGNHHTKGLVALFEMAIFLQDFTFSDVWIEQSLKGLTEHMRREINEDGFQFERSVHYHFGDIENYLRVYQLAQINDIPVPELFEKRFKEMFEVLVKIAQPDKNLPVLQDDTDHFLKEVNDLGGIFKAGSLLLQDPVLEYFAADYPDSEWFWLLARMLRKNAPEAKRPEYGSLALESTGYYIMRSGWGPEDAHMSISAGLSAVKPDHQHGDMLGLTAYAGENQILPTYQVKYNKPDYPLFKNSWVKNVAIVDSIPHGRDWKGNTGGSGFGKFLTLPKPKTLIWKTGEDLDIYVGTHDGYKELNVETYRTVLFFKQLKEWVVCDLFLAPENHQYQQIWQQLDSAGKDGSLSRVFTNGMTFAILQKNPAGYETDMKKLRDKRSWMVSTNADTFQFVSHLSYRGESDPDREVLKWGKLPLFSGINISDDAGVVMTSGDIIILFGIKTFRKGNLHITSVKPVNLILHKKGFRHYDVMNISPYAVSVNGSVCIPGQIISQE</sequence>
<feature type="chain" id="PRO_5007150972" evidence="5">
    <location>
        <begin position="22"/>
        <end position="733"/>
    </location>
</feature>
<dbReference type="Pfam" id="PF07940">
    <property type="entry name" value="Hepar_II_III_C"/>
    <property type="match status" value="1"/>
</dbReference>
<dbReference type="InterPro" id="IPR012480">
    <property type="entry name" value="Hepar_II_III_C"/>
</dbReference>
<gene>
    <name evidence="8" type="ORF">XD92_0019</name>
</gene>
<dbReference type="SUPFAM" id="SSF48230">
    <property type="entry name" value="Chondroitin AC/alginate lyase"/>
    <property type="match status" value="1"/>
</dbReference>
<comment type="caution">
    <text evidence="8">The sequence shown here is derived from an EMBL/GenBank/DDBJ whole genome shotgun (WGS) entry which is preliminary data.</text>
</comment>
<reference evidence="9" key="1">
    <citation type="journal article" date="2015" name="MBio">
        <title>Genome-Resolved Metagenomic Analysis Reveals Roles for Candidate Phyla and Other Microbial Community Members in Biogeochemical Transformations in Oil Reservoirs.</title>
        <authorList>
            <person name="Hu P."/>
            <person name="Tom L."/>
            <person name="Singh A."/>
            <person name="Thomas B.C."/>
            <person name="Baker B.J."/>
            <person name="Piceno Y.M."/>
            <person name="Andersen G.L."/>
            <person name="Banfield J.F."/>
        </authorList>
    </citation>
    <scope>NUCLEOTIDE SEQUENCE [LARGE SCALE GENOMIC DNA]</scope>
</reference>
<dbReference type="Gene3D" id="2.70.98.70">
    <property type="match status" value="1"/>
</dbReference>
<feature type="domain" description="Heparin-sulfate lyase N-terminal" evidence="7">
    <location>
        <begin position="39"/>
        <end position="349"/>
    </location>
</feature>
<evidence type="ECO:0000259" key="7">
    <source>
        <dbReference type="Pfam" id="PF16889"/>
    </source>
</evidence>
<evidence type="ECO:0000313" key="9">
    <source>
        <dbReference type="Proteomes" id="UP000053860"/>
    </source>
</evidence>
<dbReference type="AlphaFoldDB" id="A0A117M1A3"/>
<dbReference type="Gene3D" id="1.50.10.100">
    <property type="entry name" value="Chondroitin AC/alginate lyase"/>
    <property type="match status" value="1"/>
</dbReference>
<proteinExistence type="predicted"/>
<dbReference type="Pfam" id="PF16889">
    <property type="entry name" value="Hepar_II_III_N"/>
    <property type="match status" value="1"/>
</dbReference>
<organism evidence="8 9">
    <name type="scientific">Proteiniphilum acetatigenes</name>
    <dbReference type="NCBI Taxonomy" id="294710"/>
    <lineage>
        <taxon>Bacteria</taxon>
        <taxon>Pseudomonadati</taxon>
        <taxon>Bacteroidota</taxon>
        <taxon>Bacteroidia</taxon>
        <taxon>Bacteroidales</taxon>
        <taxon>Dysgonomonadaceae</taxon>
        <taxon>Proteiniphilum</taxon>
    </lineage>
</organism>
<dbReference type="InterPro" id="IPR008929">
    <property type="entry name" value="Chondroitin_lyas"/>
</dbReference>
<dbReference type="PANTHER" id="PTHR39210:SF1">
    <property type="entry name" value="HEPARIN-SULFATE LYASE"/>
    <property type="match status" value="1"/>
</dbReference>
<name>A0A117M1A3_9BACT</name>
<dbReference type="PANTHER" id="PTHR39210">
    <property type="entry name" value="HEPARIN-SULFATE LYASE"/>
    <property type="match status" value="1"/>
</dbReference>
<evidence type="ECO:0000256" key="2">
    <source>
        <dbReference type="ARBA" id="ARBA00022729"/>
    </source>
</evidence>
<accession>A0A117M1A3</accession>
<evidence type="ECO:0000256" key="1">
    <source>
        <dbReference type="ARBA" id="ARBA00004418"/>
    </source>
</evidence>
<dbReference type="EMBL" id="LGGN01000001">
    <property type="protein sequence ID" value="KUK78836.1"/>
    <property type="molecule type" value="Genomic_DNA"/>
</dbReference>
<evidence type="ECO:0000259" key="6">
    <source>
        <dbReference type="Pfam" id="PF07940"/>
    </source>
</evidence>
<dbReference type="Proteomes" id="UP000053860">
    <property type="component" value="Unassembled WGS sequence"/>
</dbReference>
<evidence type="ECO:0000256" key="3">
    <source>
        <dbReference type="ARBA" id="ARBA00022764"/>
    </source>
</evidence>
<evidence type="ECO:0000313" key="8">
    <source>
        <dbReference type="EMBL" id="KUK78836.1"/>
    </source>
</evidence>
<feature type="signal peptide" evidence="5">
    <location>
        <begin position="1"/>
        <end position="21"/>
    </location>
</feature>
<keyword evidence="4" id="KW-0456">Lyase</keyword>
<evidence type="ECO:0000256" key="5">
    <source>
        <dbReference type="SAM" id="SignalP"/>
    </source>
</evidence>
<dbReference type="GO" id="GO:0042597">
    <property type="term" value="C:periplasmic space"/>
    <property type="evidence" value="ECO:0007669"/>
    <property type="project" value="UniProtKB-SubCell"/>
</dbReference>
<dbReference type="GO" id="GO:0016829">
    <property type="term" value="F:lyase activity"/>
    <property type="evidence" value="ECO:0007669"/>
    <property type="project" value="UniProtKB-KW"/>
</dbReference>
<comment type="subcellular location">
    <subcellularLocation>
        <location evidence="1">Periplasm</location>
    </subcellularLocation>
</comment>
<feature type="domain" description="Heparinase II/III-like C-terminal" evidence="6">
    <location>
        <begin position="408"/>
        <end position="576"/>
    </location>
</feature>
<keyword evidence="2 5" id="KW-0732">Signal</keyword>
<dbReference type="InterPro" id="IPR031680">
    <property type="entry name" value="Hepar_II_III_N"/>
</dbReference>
<evidence type="ECO:0000256" key="4">
    <source>
        <dbReference type="ARBA" id="ARBA00023239"/>
    </source>
</evidence>
<dbReference type="PATRIC" id="fig|294710.3.peg.802"/>
<keyword evidence="3" id="KW-0574">Periplasm</keyword>
<protein>
    <submittedName>
        <fullName evidence="8">Heparinase II/III-like protein</fullName>
    </submittedName>
</protein>